<dbReference type="AlphaFoldDB" id="A0A1I6DFP8"/>
<dbReference type="PANTHER" id="PTHR46111:SF1">
    <property type="entry name" value="RIBOSOMAL RNA SMALL SUBUNIT METHYLTRANSFERASE I"/>
    <property type="match status" value="1"/>
</dbReference>
<feature type="domain" description="Tetrapyrrole methylase" evidence="7">
    <location>
        <begin position="26"/>
        <end position="225"/>
    </location>
</feature>
<dbReference type="Pfam" id="PF00590">
    <property type="entry name" value="TP_methylase"/>
    <property type="match status" value="1"/>
</dbReference>
<evidence type="ECO:0000313" key="8">
    <source>
        <dbReference type="EMBL" id="SFR04227.1"/>
    </source>
</evidence>
<dbReference type="InterPro" id="IPR000878">
    <property type="entry name" value="4pyrrol_Mease"/>
</dbReference>
<keyword evidence="4 6" id="KW-0808">Transferase</keyword>
<dbReference type="EC" id="2.1.1.198" evidence="6"/>
<comment type="function">
    <text evidence="6">Catalyzes the 2'-O-methylation of the ribose of cytidine 1402 (C1402) in 16S rRNA.</text>
</comment>
<reference evidence="9" key="1">
    <citation type="submission" date="2016-10" db="EMBL/GenBank/DDBJ databases">
        <authorList>
            <person name="Varghese N."/>
            <person name="Submissions S."/>
        </authorList>
    </citation>
    <scope>NUCLEOTIDE SEQUENCE [LARGE SCALE GENOMIC DNA]</scope>
    <source>
        <strain evidence="9">DSM 3669</strain>
    </source>
</reference>
<keyword evidence="3 6" id="KW-0489">Methyltransferase</keyword>
<accession>A0A1I6DFP8</accession>
<dbReference type="EMBL" id="FOYM01000010">
    <property type="protein sequence ID" value="SFR04227.1"/>
    <property type="molecule type" value="Genomic_DNA"/>
</dbReference>
<dbReference type="InterPro" id="IPR014777">
    <property type="entry name" value="4pyrrole_Mease_sub1"/>
</dbReference>
<dbReference type="STRING" id="39060.SAMN05660706_11020"/>
<keyword evidence="1 6" id="KW-0963">Cytoplasm</keyword>
<dbReference type="PANTHER" id="PTHR46111">
    <property type="entry name" value="RIBOSOMAL RNA SMALL SUBUNIT METHYLTRANSFERASE I"/>
    <property type="match status" value="1"/>
</dbReference>
<dbReference type="InterPro" id="IPR035996">
    <property type="entry name" value="4pyrrol_Methylase_sf"/>
</dbReference>
<proteinExistence type="inferred from homology"/>
<sequence>MFVLHGFLAPQAGVKGMADKYKAGVLYLCPTPIGNLEDITLRVLRVLREVDLIAAEDTRRTRKLLSHYDIHTSLTSYHEHSRRSKGDYLLDRLCRGQSVALVSDAGTPGISDPGEELVSAALDRGVPVVSLPGPSALLTALTVSGLPLARFAFEGFLPVKSKERRQRLAALAGETRTMILYESPHRLCKTLDELAGALGGNRLACAARELTKLHEEVRRGTLDELREHFSNRPPQGEFVLVVEGGAKTGPDSLQVEQTHLSPEEHVRLLKNEGLPPSQAVKTVARLRNIPRRELYKRFNKLNDTDT</sequence>
<evidence type="ECO:0000256" key="5">
    <source>
        <dbReference type="ARBA" id="ARBA00022691"/>
    </source>
</evidence>
<evidence type="ECO:0000256" key="3">
    <source>
        <dbReference type="ARBA" id="ARBA00022603"/>
    </source>
</evidence>
<organism evidence="8 9">
    <name type="scientific">Desulfoscipio geothermicus DSM 3669</name>
    <dbReference type="NCBI Taxonomy" id="1121426"/>
    <lineage>
        <taxon>Bacteria</taxon>
        <taxon>Bacillati</taxon>
        <taxon>Bacillota</taxon>
        <taxon>Clostridia</taxon>
        <taxon>Eubacteriales</taxon>
        <taxon>Desulfallaceae</taxon>
        <taxon>Desulfoscipio</taxon>
    </lineage>
</organism>
<dbReference type="SUPFAM" id="SSF53790">
    <property type="entry name" value="Tetrapyrrole methylase"/>
    <property type="match status" value="1"/>
</dbReference>
<gene>
    <name evidence="6" type="primary">rsmI</name>
    <name evidence="8" type="ORF">SAMN05660706_11020</name>
</gene>
<keyword evidence="2 6" id="KW-0698">rRNA processing</keyword>
<dbReference type="InterPro" id="IPR014776">
    <property type="entry name" value="4pyrrole_Mease_sub2"/>
</dbReference>
<dbReference type="GO" id="GO:0005737">
    <property type="term" value="C:cytoplasm"/>
    <property type="evidence" value="ECO:0007669"/>
    <property type="project" value="UniProtKB-SubCell"/>
</dbReference>
<comment type="subcellular location">
    <subcellularLocation>
        <location evidence="6">Cytoplasm</location>
    </subcellularLocation>
</comment>
<evidence type="ECO:0000256" key="2">
    <source>
        <dbReference type="ARBA" id="ARBA00022552"/>
    </source>
</evidence>
<keyword evidence="9" id="KW-1185">Reference proteome</keyword>
<dbReference type="FunFam" id="3.40.1010.10:FF:000007">
    <property type="entry name" value="Ribosomal RNA small subunit methyltransferase I"/>
    <property type="match status" value="1"/>
</dbReference>
<protein>
    <recommendedName>
        <fullName evidence="6">Ribosomal RNA small subunit methyltransferase I</fullName>
        <ecNumber evidence="6">2.1.1.198</ecNumber>
    </recommendedName>
    <alternativeName>
        <fullName evidence="6">16S rRNA 2'-O-ribose C1402 methyltransferase</fullName>
    </alternativeName>
    <alternativeName>
        <fullName evidence="6">rRNA (cytidine-2'-O-)-methyltransferase RsmI</fullName>
    </alternativeName>
</protein>
<dbReference type="PIRSF" id="PIRSF005917">
    <property type="entry name" value="MTase_YraL"/>
    <property type="match status" value="1"/>
</dbReference>
<dbReference type="GO" id="GO:0070677">
    <property type="term" value="F:rRNA (cytosine-2'-O-)-methyltransferase activity"/>
    <property type="evidence" value="ECO:0007669"/>
    <property type="project" value="UniProtKB-UniRule"/>
</dbReference>
<dbReference type="Proteomes" id="UP000199584">
    <property type="component" value="Unassembled WGS sequence"/>
</dbReference>
<dbReference type="Gene3D" id="3.40.1010.10">
    <property type="entry name" value="Cobalt-precorrin-4 Transmethylase, Domain 1"/>
    <property type="match status" value="1"/>
</dbReference>
<evidence type="ECO:0000259" key="7">
    <source>
        <dbReference type="Pfam" id="PF00590"/>
    </source>
</evidence>
<dbReference type="NCBIfam" id="TIGR00096">
    <property type="entry name" value="16S rRNA (cytidine(1402)-2'-O)-methyltransferase"/>
    <property type="match status" value="1"/>
</dbReference>
<evidence type="ECO:0000256" key="1">
    <source>
        <dbReference type="ARBA" id="ARBA00022490"/>
    </source>
</evidence>
<dbReference type="InterPro" id="IPR018063">
    <property type="entry name" value="SAM_MeTrfase_RsmI_CS"/>
</dbReference>
<evidence type="ECO:0000313" key="9">
    <source>
        <dbReference type="Proteomes" id="UP000199584"/>
    </source>
</evidence>
<dbReference type="FunFam" id="3.30.950.10:FF:000002">
    <property type="entry name" value="Ribosomal RNA small subunit methyltransferase I"/>
    <property type="match status" value="1"/>
</dbReference>
<dbReference type="HAMAP" id="MF_01877">
    <property type="entry name" value="16SrRNA_methyltr_I"/>
    <property type="match status" value="1"/>
</dbReference>
<comment type="catalytic activity">
    <reaction evidence="6">
        <text>cytidine(1402) in 16S rRNA + S-adenosyl-L-methionine = 2'-O-methylcytidine(1402) in 16S rRNA + S-adenosyl-L-homocysteine + H(+)</text>
        <dbReference type="Rhea" id="RHEA:42924"/>
        <dbReference type="Rhea" id="RHEA-COMP:10285"/>
        <dbReference type="Rhea" id="RHEA-COMP:10286"/>
        <dbReference type="ChEBI" id="CHEBI:15378"/>
        <dbReference type="ChEBI" id="CHEBI:57856"/>
        <dbReference type="ChEBI" id="CHEBI:59789"/>
        <dbReference type="ChEBI" id="CHEBI:74495"/>
        <dbReference type="ChEBI" id="CHEBI:82748"/>
        <dbReference type="EC" id="2.1.1.198"/>
    </reaction>
</comment>
<comment type="similarity">
    <text evidence="6">Belongs to the methyltransferase superfamily. RsmI family.</text>
</comment>
<dbReference type="InterPro" id="IPR008189">
    <property type="entry name" value="rRNA_ssu_MeTfrase_I"/>
</dbReference>
<evidence type="ECO:0000256" key="6">
    <source>
        <dbReference type="HAMAP-Rule" id="MF_01877"/>
    </source>
</evidence>
<name>A0A1I6DFP8_9FIRM</name>
<dbReference type="Gene3D" id="3.30.950.10">
    <property type="entry name" value="Methyltransferase, Cobalt-precorrin-4 Transmethylase, Domain 2"/>
    <property type="match status" value="1"/>
</dbReference>
<dbReference type="PROSITE" id="PS01296">
    <property type="entry name" value="RSMI"/>
    <property type="match status" value="1"/>
</dbReference>
<dbReference type="CDD" id="cd11648">
    <property type="entry name" value="RsmI"/>
    <property type="match status" value="1"/>
</dbReference>
<keyword evidence="5 6" id="KW-0949">S-adenosyl-L-methionine</keyword>
<evidence type="ECO:0000256" key="4">
    <source>
        <dbReference type="ARBA" id="ARBA00022679"/>
    </source>
</evidence>